<evidence type="ECO:0000259" key="8">
    <source>
        <dbReference type="PROSITE" id="PS50206"/>
    </source>
</evidence>
<dbReference type="Pfam" id="PF02852">
    <property type="entry name" value="Pyr_redox_dim"/>
    <property type="match status" value="1"/>
</dbReference>
<keyword evidence="5" id="KW-0560">Oxidoreductase</keyword>
<dbReference type="SUPFAM" id="SSF55424">
    <property type="entry name" value="FAD/NAD-linked reductases, dimerisation (C-terminal) domain"/>
    <property type="match status" value="1"/>
</dbReference>
<sequence length="697" mass="74962">MNQNKPKRILIVGGVAAGATAAARARRQDENAQITLLEAGPYISFANCGLPYYLGREIKDRRELILQTPEEFSQRYNLTVHINTEAVAIDATNKVLTARRTEGHQGISEELTFHYDSLILAQGGRPIRPSLPGSDQPHVHTLWTIPEMDALEQAIADESNKTAAVLGGGFIGLEMAEALSHRGMEVSVIEMAPHIMAHLDDEIAAVLEDELRDQGVSLYTGRRAEAICEDSVILDDKTEVPADIVLLSVGVAPTLQLAKKTGLAMGERGGILVNEYLQTSDPAIFAAGDMIELTHRVTGLNQRLPLAGPANRQGRISAANALAQLSGGPLKGYSGAIGTSVVKLFGQNAASTGISMAQATAAGIPAQAVTIHKGNHAGYYPGSRDLALKLTYRIPDGLILGAQAAGADVDKRIDVIASAITGRLTIHDLAELDLAYAPPFSSANDPVNIAAMVAQNRLSESSPAITAEELEETYDPNNDLILDVRTREEYEDGNIDGVLNIDLDELRENLHRLPRNKRILVHCASGYRAHLALRILQQRGYTRVLNILGGFTSIERHAKVRPYSALTINFSQGLVSSPCMASAPSMDDLLSQAGTPSQGDSNAPSSSKTASDTPAPLVVDVRTPEEFAMRAYPGALNIPLNELPSRYTELQPQNRQIIVYCASGARSSYAQMLLGQLGFTQVENGGSLMEMLSHNRR</sequence>
<dbReference type="InterPro" id="IPR036873">
    <property type="entry name" value="Rhodanese-like_dom_sf"/>
</dbReference>
<dbReference type="PANTHER" id="PTHR43429:SF1">
    <property type="entry name" value="NAD(P)H SULFUR OXIDOREDUCTASE (COA-DEPENDENT)"/>
    <property type="match status" value="1"/>
</dbReference>
<dbReference type="InterPro" id="IPR023753">
    <property type="entry name" value="FAD/NAD-binding_dom"/>
</dbReference>
<dbReference type="InterPro" id="IPR036188">
    <property type="entry name" value="FAD/NAD-bd_sf"/>
</dbReference>
<dbReference type="SUPFAM" id="SSF52821">
    <property type="entry name" value="Rhodanese/Cell cycle control phosphatase"/>
    <property type="match status" value="2"/>
</dbReference>
<dbReference type="InterPro" id="IPR016156">
    <property type="entry name" value="FAD/NAD-linked_Rdtase_dimer_sf"/>
</dbReference>
<dbReference type="InterPro" id="IPR001763">
    <property type="entry name" value="Rhodanese-like_dom"/>
</dbReference>
<comment type="similarity">
    <text evidence="2">Belongs to the class-III pyridine nucleotide-disulfide oxidoreductase family.</text>
</comment>
<comment type="cofactor">
    <cofactor evidence="1">
        <name>FAD</name>
        <dbReference type="ChEBI" id="CHEBI:57692"/>
    </cofactor>
</comment>
<evidence type="ECO:0000256" key="3">
    <source>
        <dbReference type="ARBA" id="ARBA00022630"/>
    </source>
</evidence>
<dbReference type="GO" id="GO:0016491">
    <property type="term" value="F:oxidoreductase activity"/>
    <property type="evidence" value="ECO:0007669"/>
    <property type="project" value="UniProtKB-KW"/>
</dbReference>
<dbReference type="OrthoDB" id="9802028at2"/>
<evidence type="ECO:0000256" key="1">
    <source>
        <dbReference type="ARBA" id="ARBA00001974"/>
    </source>
</evidence>
<dbReference type="InterPro" id="IPR004099">
    <property type="entry name" value="Pyr_nucl-diS_OxRdtase_dimer"/>
</dbReference>
<feature type="region of interest" description="Disordered" evidence="7">
    <location>
        <begin position="586"/>
        <end position="615"/>
    </location>
</feature>
<evidence type="ECO:0000256" key="7">
    <source>
        <dbReference type="SAM" id="MobiDB-lite"/>
    </source>
</evidence>
<keyword evidence="3" id="KW-0285">Flavoprotein</keyword>
<dbReference type="eggNOG" id="COG0607">
    <property type="taxonomic scope" value="Bacteria"/>
</dbReference>
<feature type="compositionally biased region" description="Polar residues" evidence="7">
    <location>
        <begin position="592"/>
        <end position="612"/>
    </location>
</feature>
<proteinExistence type="inferred from homology"/>
<dbReference type="Pfam" id="PF00581">
    <property type="entry name" value="Rhodanese"/>
    <property type="match status" value="2"/>
</dbReference>
<accession>A0A098QYZ3</accession>
<dbReference type="PRINTS" id="PR00411">
    <property type="entry name" value="PNDRDTASEI"/>
</dbReference>
<dbReference type="PANTHER" id="PTHR43429">
    <property type="entry name" value="PYRIDINE NUCLEOTIDE-DISULFIDE OXIDOREDUCTASE DOMAIN-CONTAINING"/>
    <property type="match status" value="1"/>
</dbReference>
<name>A0A098QYZ3_9SPIO</name>
<dbReference type="SUPFAM" id="SSF51905">
    <property type="entry name" value="FAD/NAD(P)-binding domain"/>
    <property type="match status" value="1"/>
</dbReference>
<dbReference type="AlphaFoldDB" id="A0A098QYZ3"/>
<protein>
    <recommendedName>
        <fullName evidence="8">Rhodanese domain-containing protein</fullName>
    </recommendedName>
</protein>
<dbReference type="PROSITE" id="PS50206">
    <property type="entry name" value="RHODANESE_3"/>
    <property type="match status" value="2"/>
</dbReference>
<dbReference type="Gene3D" id="3.40.250.10">
    <property type="entry name" value="Rhodanese-like domain"/>
    <property type="match status" value="2"/>
</dbReference>
<dbReference type="InterPro" id="IPR050260">
    <property type="entry name" value="FAD-bd_OxRdtase"/>
</dbReference>
<gene>
    <name evidence="9" type="ORF">DC28_06315</name>
</gene>
<keyword evidence="6" id="KW-0676">Redox-active center</keyword>
<evidence type="ECO:0000256" key="4">
    <source>
        <dbReference type="ARBA" id="ARBA00022827"/>
    </source>
</evidence>
<evidence type="ECO:0000256" key="2">
    <source>
        <dbReference type="ARBA" id="ARBA00009130"/>
    </source>
</evidence>
<dbReference type="eggNOG" id="COG0446">
    <property type="taxonomic scope" value="Bacteria"/>
</dbReference>
<dbReference type="EMBL" id="JNUP01000049">
    <property type="protein sequence ID" value="KGE72663.1"/>
    <property type="molecule type" value="Genomic_DNA"/>
</dbReference>
<feature type="domain" description="Rhodanese" evidence="8">
    <location>
        <begin position="475"/>
        <end position="559"/>
    </location>
</feature>
<dbReference type="RefSeq" id="WP_037546913.1">
    <property type="nucleotide sequence ID" value="NZ_JNUP01000049.1"/>
</dbReference>
<reference evidence="9 10" key="1">
    <citation type="submission" date="2014-05" db="EMBL/GenBank/DDBJ databases">
        <title>De novo Genome Sequence of Spirocheata sp.</title>
        <authorList>
            <person name="Shivani Y."/>
            <person name="Subhash Y."/>
            <person name="Tushar L."/>
            <person name="Sasikala C."/>
            <person name="Ramana C.V."/>
        </authorList>
    </citation>
    <scope>NUCLEOTIDE SEQUENCE [LARGE SCALE GENOMIC DNA]</scope>
    <source>
        <strain evidence="9 10">JC230</strain>
    </source>
</reference>
<keyword evidence="10" id="KW-1185">Reference proteome</keyword>
<dbReference type="Pfam" id="PF07992">
    <property type="entry name" value="Pyr_redox_2"/>
    <property type="match status" value="1"/>
</dbReference>
<comment type="caution">
    <text evidence="9">The sequence shown here is derived from an EMBL/GenBank/DDBJ whole genome shotgun (WGS) entry which is preliminary data.</text>
</comment>
<evidence type="ECO:0000313" key="9">
    <source>
        <dbReference type="EMBL" id="KGE72663.1"/>
    </source>
</evidence>
<dbReference type="Gene3D" id="3.50.50.60">
    <property type="entry name" value="FAD/NAD(P)-binding domain"/>
    <property type="match status" value="2"/>
</dbReference>
<dbReference type="CDD" id="cd00158">
    <property type="entry name" value="RHOD"/>
    <property type="match status" value="1"/>
</dbReference>
<dbReference type="PRINTS" id="PR00368">
    <property type="entry name" value="FADPNR"/>
</dbReference>
<dbReference type="Proteomes" id="UP000029692">
    <property type="component" value="Unassembled WGS sequence"/>
</dbReference>
<dbReference type="STRING" id="1480694.DC28_06315"/>
<organism evidence="9 10">
    <name type="scientific">Spirochaeta lutea</name>
    <dbReference type="NCBI Taxonomy" id="1480694"/>
    <lineage>
        <taxon>Bacteria</taxon>
        <taxon>Pseudomonadati</taxon>
        <taxon>Spirochaetota</taxon>
        <taxon>Spirochaetia</taxon>
        <taxon>Spirochaetales</taxon>
        <taxon>Spirochaetaceae</taxon>
        <taxon>Spirochaeta</taxon>
    </lineage>
</organism>
<feature type="domain" description="Rhodanese" evidence="8">
    <location>
        <begin position="612"/>
        <end position="690"/>
    </location>
</feature>
<keyword evidence="4" id="KW-0274">FAD</keyword>
<evidence type="ECO:0000256" key="6">
    <source>
        <dbReference type="ARBA" id="ARBA00023284"/>
    </source>
</evidence>
<evidence type="ECO:0000313" key="10">
    <source>
        <dbReference type="Proteomes" id="UP000029692"/>
    </source>
</evidence>
<dbReference type="SMART" id="SM00450">
    <property type="entry name" value="RHOD"/>
    <property type="match status" value="2"/>
</dbReference>
<evidence type="ECO:0000256" key="5">
    <source>
        <dbReference type="ARBA" id="ARBA00023002"/>
    </source>
</evidence>